<dbReference type="RefSeq" id="WP_251809999.1">
    <property type="nucleotide sequence ID" value="NZ_CP101527.1"/>
</dbReference>
<dbReference type="Proteomes" id="UP001164472">
    <property type="component" value="Chromosome"/>
</dbReference>
<dbReference type="PANTHER" id="PTHR34039:SF1">
    <property type="entry name" value="UPF0102 PROTEIN YRAN"/>
    <property type="match status" value="1"/>
</dbReference>
<evidence type="ECO:0000313" key="3">
    <source>
        <dbReference type="EMBL" id="UZW73859.1"/>
    </source>
</evidence>
<dbReference type="EMBL" id="CP101527">
    <property type="protein sequence ID" value="UZW73859.1"/>
    <property type="molecule type" value="Genomic_DNA"/>
</dbReference>
<sequence length="121" mass="14249">MSNTTKKGAHYEELAYRYLQRKGLSLLEKNFHHRQGEIDLIMRQGETLVFIEVRYRKASAYGSAEESITYRKQQSIISTANYFLMKKKLWDNPCRFDVITFKPSKHPFKAHDINWITAAFG</sequence>
<name>A0A9E8HQD2_9ALTE</name>
<dbReference type="GO" id="GO:0003676">
    <property type="term" value="F:nucleic acid binding"/>
    <property type="evidence" value="ECO:0007669"/>
    <property type="project" value="InterPro"/>
</dbReference>
<dbReference type="CDD" id="cd20736">
    <property type="entry name" value="PoNe_Nuclease"/>
    <property type="match status" value="1"/>
</dbReference>
<evidence type="ECO:0000313" key="4">
    <source>
        <dbReference type="Proteomes" id="UP001164472"/>
    </source>
</evidence>
<dbReference type="InterPro" id="IPR011335">
    <property type="entry name" value="Restrct_endonuc-II-like"/>
</dbReference>
<evidence type="ECO:0000256" key="1">
    <source>
        <dbReference type="ARBA" id="ARBA00006738"/>
    </source>
</evidence>
<accession>A0A9E8HQD2</accession>
<evidence type="ECO:0000256" key="2">
    <source>
        <dbReference type="HAMAP-Rule" id="MF_00048"/>
    </source>
</evidence>
<dbReference type="Pfam" id="PF02021">
    <property type="entry name" value="UPF0102"/>
    <property type="match status" value="1"/>
</dbReference>
<proteinExistence type="inferred from homology"/>
<protein>
    <recommendedName>
        <fullName evidence="2">UPF0102 protein NNL22_12535</fullName>
    </recommendedName>
</protein>
<dbReference type="PANTHER" id="PTHR34039">
    <property type="entry name" value="UPF0102 PROTEIN YRAN"/>
    <property type="match status" value="1"/>
</dbReference>
<dbReference type="NCBIfam" id="TIGR00252">
    <property type="entry name" value="YraN family protein"/>
    <property type="match status" value="1"/>
</dbReference>
<reference evidence="3" key="1">
    <citation type="submission" date="2022-07" db="EMBL/GenBank/DDBJ databases">
        <title>Alkalimarinus sp. nov., isolated from gut of a Alitta virens.</title>
        <authorList>
            <person name="Yang A.I."/>
            <person name="Shin N.-R."/>
        </authorList>
    </citation>
    <scope>NUCLEOTIDE SEQUENCE</scope>
    <source>
        <strain evidence="3">FA028</strain>
    </source>
</reference>
<dbReference type="KEGG" id="asem:NNL22_12535"/>
<dbReference type="InterPro" id="IPR003509">
    <property type="entry name" value="UPF0102_YraN-like"/>
</dbReference>
<comment type="similarity">
    <text evidence="1 2">Belongs to the UPF0102 family.</text>
</comment>
<organism evidence="3 4">
    <name type="scientific">Alkalimarinus sediminis</name>
    <dbReference type="NCBI Taxonomy" id="1632866"/>
    <lineage>
        <taxon>Bacteria</taxon>
        <taxon>Pseudomonadati</taxon>
        <taxon>Pseudomonadota</taxon>
        <taxon>Gammaproteobacteria</taxon>
        <taxon>Alteromonadales</taxon>
        <taxon>Alteromonadaceae</taxon>
        <taxon>Alkalimarinus</taxon>
    </lineage>
</organism>
<dbReference type="AlphaFoldDB" id="A0A9E8HQD2"/>
<keyword evidence="4" id="KW-1185">Reference proteome</keyword>
<dbReference type="Gene3D" id="3.40.1350.10">
    <property type="match status" value="1"/>
</dbReference>
<dbReference type="NCBIfam" id="NF009150">
    <property type="entry name" value="PRK12497.1-3"/>
    <property type="match status" value="1"/>
</dbReference>
<dbReference type="InterPro" id="IPR011856">
    <property type="entry name" value="tRNA_endonuc-like_dom_sf"/>
</dbReference>
<dbReference type="HAMAP" id="MF_00048">
    <property type="entry name" value="UPF0102"/>
    <property type="match status" value="1"/>
</dbReference>
<dbReference type="SUPFAM" id="SSF52980">
    <property type="entry name" value="Restriction endonuclease-like"/>
    <property type="match status" value="1"/>
</dbReference>
<gene>
    <name evidence="3" type="ORF">NNL22_12535</name>
</gene>